<dbReference type="OrthoDB" id="442731at2759"/>
<comment type="similarity">
    <text evidence="1 4">Belongs to the glycosyl hydrolase 5 (cellulase A) family.</text>
</comment>
<comment type="caution">
    <text evidence="7">The sequence shown here is derived from an EMBL/GenBank/DDBJ whole genome shotgun (WGS) entry which is preliminary data.</text>
</comment>
<feature type="non-terminal residue" evidence="7">
    <location>
        <position position="1"/>
    </location>
</feature>
<evidence type="ECO:0000256" key="2">
    <source>
        <dbReference type="ARBA" id="ARBA00022801"/>
    </source>
</evidence>
<evidence type="ECO:0000256" key="3">
    <source>
        <dbReference type="ARBA" id="ARBA00023295"/>
    </source>
</evidence>
<dbReference type="Pfam" id="PF00150">
    <property type="entry name" value="Cellulase"/>
    <property type="match status" value="1"/>
</dbReference>
<keyword evidence="3 4" id="KW-0326">Glycosidase</keyword>
<name>A0A1Q3CWH0_CEPFO</name>
<dbReference type="InParanoid" id="A0A1Q3CWH0"/>
<protein>
    <submittedName>
        <fullName evidence="7">Cellulase domain-containing protein</fullName>
    </submittedName>
</protein>
<proteinExistence type="inferred from homology"/>
<keyword evidence="8" id="KW-1185">Reference proteome</keyword>
<feature type="chain" id="PRO_5012681909" evidence="5">
    <location>
        <begin position="24"/>
        <end position="530"/>
    </location>
</feature>
<evidence type="ECO:0000256" key="5">
    <source>
        <dbReference type="SAM" id="SignalP"/>
    </source>
</evidence>
<dbReference type="PANTHER" id="PTHR31263:SF44">
    <property type="entry name" value="OS04G0481200 PROTEIN"/>
    <property type="match status" value="1"/>
</dbReference>
<feature type="signal peptide" evidence="5">
    <location>
        <begin position="1"/>
        <end position="23"/>
    </location>
</feature>
<dbReference type="InterPro" id="IPR001547">
    <property type="entry name" value="Glyco_hydro_5"/>
</dbReference>
<evidence type="ECO:0000313" key="7">
    <source>
        <dbReference type="EMBL" id="GAV84570.1"/>
    </source>
</evidence>
<dbReference type="GO" id="GO:0000272">
    <property type="term" value="P:polysaccharide catabolic process"/>
    <property type="evidence" value="ECO:0007669"/>
    <property type="project" value="InterPro"/>
</dbReference>
<dbReference type="GO" id="GO:0004553">
    <property type="term" value="F:hydrolase activity, hydrolyzing O-glycosyl compounds"/>
    <property type="evidence" value="ECO:0007669"/>
    <property type="project" value="InterPro"/>
</dbReference>
<evidence type="ECO:0000256" key="4">
    <source>
        <dbReference type="RuleBase" id="RU361153"/>
    </source>
</evidence>
<reference evidence="8" key="1">
    <citation type="submission" date="2016-04" db="EMBL/GenBank/DDBJ databases">
        <title>Cephalotus genome sequencing.</title>
        <authorList>
            <person name="Fukushima K."/>
            <person name="Hasebe M."/>
            <person name="Fang X."/>
        </authorList>
    </citation>
    <scope>NUCLEOTIDE SEQUENCE [LARGE SCALE GENOMIC DNA]</scope>
    <source>
        <strain evidence="8">cv. St1</strain>
    </source>
</reference>
<evidence type="ECO:0000313" key="8">
    <source>
        <dbReference type="Proteomes" id="UP000187406"/>
    </source>
</evidence>
<sequence length="530" mass="60024">LFTLLTFLLLFPIFMSCAKPAMSVPLSTDSRFFVDQHGHRVKLACVNWASHLETMVAEGLSKQPMDTISAKIASMGFNCVRFTYATFMLTNTTLGNLTVEQSFLNNNLNESLAGIKALNPSILHLPVIEVFKRVVASMGRHNVMVILDNHISKPGWCCSLTDGNGFFGDEFFDPDVWQEGLVRMATMFKGVPNVVGMSLRNEPRGDRQDVELWFKYFERAAEAVHKANPDVLILLSGLDYAIDLTFLRNRSLNLSFDRKLGFEFHRYGFTKQNDWKGSNPNQMCGQVVNELKNTSLFMLDKGYPLFVSEFGADLRGNNENDNRFLNCFLGVMAEYDMDFALWTLFGSYYLRQGNYGIDEVYAVLNWNWCGLRNATYSARYSSIQPRFQVPGLPEAYKHKIIYHPQTGLCVLRNSLSMDDPLVLGPCNESEAWSYNTQNILSLKESYMCLQAKALGEPARLGEVCKDPSSKWKMISDSKMHLWSEGRDGSSVCLDVDSSNTIVTNDCKCLADETDCDPASQWFKLVDRNKF</sequence>
<gene>
    <name evidence="7" type="ORF">CFOL_v3_28014</name>
</gene>
<dbReference type="PROSITE" id="PS50231">
    <property type="entry name" value="RICIN_B_LECTIN"/>
    <property type="match status" value="1"/>
</dbReference>
<evidence type="ECO:0000259" key="6">
    <source>
        <dbReference type="Pfam" id="PF00150"/>
    </source>
</evidence>
<dbReference type="Gene3D" id="3.20.20.80">
    <property type="entry name" value="Glycosidases"/>
    <property type="match status" value="1"/>
</dbReference>
<evidence type="ECO:0000256" key="1">
    <source>
        <dbReference type="ARBA" id="ARBA00005641"/>
    </source>
</evidence>
<dbReference type="STRING" id="3775.A0A1Q3CWH0"/>
<feature type="domain" description="Glycoside hydrolase family 5" evidence="6">
    <location>
        <begin position="62"/>
        <end position="344"/>
    </location>
</feature>
<dbReference type="SUPFAM" id="SSF51445">
    <property type="entry name" value="(Trans)glycosidases"/>
    <property type="match status" value="1"/>
</dbReference>
<dbReference type="InterPro" id="IPR017853">
    <property type="entry name" value="GH"/>
</dbReference>
<accession>A0A1Q3CWH0</accession>
<dbReference type="EMBL" id="BDDD01003262">
    <property type="protein sequence ID" value="GAV84570.1"/>
    <property type="molecule type" value="Genomic_DNA"/>
</dbReference>
<organism evidence="7 8">
    <name type="scientific">Cephalotus follicularis</name>
    <name type="common">Albany pitcher plant</name>
    <dbReference type="NCBI Taxonomy" id="3775"/>
    <lineage>
        <taxon>Eukaryota</taxon>
        <taxon>Viridiplantae</taxon>
        <taxon>Streptophyta</taxon>
        <taxon>Embryophyta</taxon>
        <taxon>Tracheophyta</taxon>
        <taxon>Spermatophyta</taxon>
        <taxon>Magnoliopsida</taxon>
        <taxon>eudicotyledons</taxon>
        <taxon>Gunneridae</taxon>
        <taxon>Pentapetalae</taxon>
        <taxon>rosids</taxon>
        <taxon>fabids</taxon>
        <taxon>Oxalidales</taxon>
        <taxon>Cephalotaceae</taxon>
        <taxon>Cephalotus</taxon>
    </lineage>
</organism>
<dbReference type="PANTHER" id="PTHR31263">
    <property type="entry name" value="CELLULASE FAMILY PROTEIN (AFU_ORTHOLOGUE AFUA_5G14560)"/>
    <property type="match status" value="1"/>
</dbReference>
<dbReference type="InterPro" id="IPR035992">
    <property type="entry name" value="Ricin_B-like_lectins"/>
</dbReference>
<dbReference type="SUPFAM" id="SSF50370">
    <property type="entry name" value="Ricin B-like lectins"/>
    <property type="match status" value="1"/>
</dbReference>
<dbReference type="AlphaFoldDB" id="A0A1Q3CWH0"/>
<dbReference type="Proteomes" id="UP000187406">
    <property type="component" value="Unassembled WGS sequence"/>
</dbReference>
<keyword evidence="5" id="KW-0732">Signal</keyword>
<keyword evidence="2 4" id="KW-0378">Hydrolase</keyword>